<proteinExistence type="inferred from homology"/>
<name>A0ABQ9U7L5_SAGOE</name>
<dbReference type="InterPro" id="IPR019312">
    <property type="entry name" value="CNOT11"/>
</dbReference>
<comment type="similarity">
    <text evidence="3">Belongs to the CNOT11 family.</text>
</comment>
<evidence type="ECO:0000256" key="1">
    <source>
        <dbReference type="ARBA" id="ARBA00004123"/>
    </source>
</evidence>
<feature type="region of interest" description="Disordered" evidence="10">
    <location>
        <begin position="96"/>
        <end position="115"/>
    </location>
</feature>
<protein>
    <recommendedName>
        <fullName evidence="4">CCR4-NOT transcription complex subunit 11</fullName>
    </recommendedName>
</protein>
<evidence type="ECO:0000256" key="8">
    <source>
        <dbReference type="ARBA" id="ARBA00023163"/>
    </source>
</evidence>
<feature type="compositionally biased region" description="Low complexity" evidence="10">
    <location>
        <begin position="196"/>
        <end position="216"/>
    </location>
</feature>
<dbReference type="EMBL" id="JASSZA010000015">
    <property type="protein sequence ID" value="KAK2093057.1"/>
    <property type="molecule type" value="Genomic_DNA"/>
</dbReference>
<organism evidence="11 12">
    <name type="scientific">Saguinus oedipus</name>
    <name type="common">Cotton-top tamarin</name>
    <name type="synonym">Oedipomidas oedipus</name>
    <dbReference type="NCBI Taxonomy" id="9490"/>
    <lineage>
        <taxon>Eukaryota</taxon>
        <taxon>Metazoa</taxon>
        <taxon>Chordata</taxon>
        <taxon>Craniata</taxon>
        <taxon>Vertebrata</taxon>
        <taxon>Euteleostomi</taxon>
        <taxon>Mammalia</taxon>
        <taxon>Eutheria</taxon>
        <taxon>Euarchontoglires</taxon>
        <taxon>Primates</taxon>
        <taxon>Haplorrhini</taxon>
        <taxon>Platyrrhini</taxon>
        <taxon>Cebidae</taxon>
        <taxon>Callitrichinae</taxon>
        <taxon>Saguinus</taxon>
    </lineage>
</organism>
<evidence type="ECO:0000256" key="7">
    <source>
        <dbReference type="ARBA" id="ARBA00023158"/>
    </source>
</evidence>
<evidence type="ECO:0000256" key="2">
    <source>
        <dbReference type="ARBA" id="ARBA00004496"/>
    </source>
</evidence>
<sequence length="375" mass="41072">MSLTPKELSSLLSIISEEAGGGSTFEGLSTAFHHYFSKADHFRLGSVLVMLLQQPDLLPSAAQRLTALYLLWEMYRTEPLAANPFAASFAHLLNPAPPARGGQEPDRPPLSAQAGDPLCGFALGEDLQSENKKNGLVRGSFEEQLMLAPPRELFKKTPRQIALMDVGNMGQSVDISGLQLALAERQSELPTQSKASFPSILSDPDPDSSNSGFDSSVASQITEALVSGPKPPIESHFRPEFIRPPPPLHICEDELAWLNPTEPDHAIQWDKSMCVKNSTGVEIKRIMAKAFKSPLSSPQQTQLLGELEKDPKLVYHIGLSPAKLPDLVENNPLVAIEMLLKLMQSSQITEYFSVLVNMDMSLHSMEVVNRLSPTE</sequence>
<comment type="caution">
    <text evidence="11">The sequence shown here is derived from an EMBL/GenBank/DDBJ whole genome shotgun (WGS) entry which is preliminary data.</text>
</comment>
<keyword evidence="5" id="KW-0963">Cytoplasm</keyword>
<keyword evidence="12" id="KW-1185">Reference proteome</keyword>
<keyword evidence="6" id="KW-0805">Transcription regulation</keyword>
<evidence type="ECO:0000256" key="6">
    <source>
        <dbReference type="ARBA" id="ARBA00023015"/>
    </source>
</evidence>
<evidence type="ECO:0000256" key="3">
    <source>
        <dbReference type="ARBA" id="ARBA00008030"/>
    </source>
</evidence>
<dbReference type="PANTHER" id="PTHR15975:SF0">
    <property type="entry name" value="CCR4-NOT TRANSCRIPTION COMPLEX SUBUNIT 11"/>
    <property type="match status" value="1"/>
</dbReference>
<evidence type="ECO:0000256" key="4">
    <source>
        <dbReference type="ARBA" id="ARBA00014872"/>
    </source>
</evidence>
<keyword evidence="7" id="KW-0943">RNA-mediated gene silencing</keyword>
<dbReference type="Proteomes" id="UP001266305">
    <property type="component" value="Unassembled WGS sequence"/>
</dbReference>
<feature type="region of interest" description="Disordered" evidence="10">
    <location>
        <begin position="189"/>
        <end position="216"/>
    </location>
</feature>
<evidence type="ECO:0000256" key="10">
    <source>
        <dbReference type="SAM" id="MobiDB-lite"/>
    </source>
</evidence>
<keyword evidence="9" id="KW-0539">Nucleus</keyword>
<gene>
    <name evidence="11" type="primary">CNOT11</name>
    <name evidence="11" type="ORF">P7K49_029586</name>
</gene>
<dbReference type="Pfam" id="PF10155">
    <property type="entry name" value="CNOT11"/>
    <property type="match status" value="1"/>
</dbReference>
<evidence type="ECO:0000313" key="11">
    <source>
        <dbReference type="EMBL" id="KAK2093057.1"/>
    </source>
</evidence>
<evidence type="ECO:0000256" key="9">
    <source>
        <dbReference type="ARBA" id="ARBA00023242"/>
    </source>
</evidence>
<comment type="subcellular location">
    <subcellularLocation>
        <location evidence="2">Cytoplasm</location>
    </subcellularLocation>
    <subcellularLocation>
        <location evidence="1">Nucleus</location>
    </subcellularLocation>
</comment>
<keyword evidence="8" id="KW-0804">Transcription</keyword>
<evidence type="ECO:0000313" key="12">
    <source>
        <dbReference type="Proteomes" id="UP001266305"/>
    </source>
</evidence>
<evidence type="ECO:0000256" key="5">
    <source>
        <dbReference type="ARBA" id="ARBA00022490"/>
    </source>
</evidence>
<dbReference type="PANTHER" id="PTHR15975">
    <property type="entry name" value="CCR4-NOT TRANSCRIPTION COMPLEX SUBUNIT 11"/>
    <property type="match status" value="1"/>
</dbReference>
<accession>A0ABQ9U7L5</accession>
<reference evidence="11 12" key="1">
    <citation type="submission" date="2023-05" db="EMBL/GenBank/DDBJ databases">
        <title>B98-5 Cell Line De Novo Hybrid Assembly: An Optical Mapping Approach.</title>
        <authorList>
            <person name="Kananen K."/>
            <person name="Auerbach J.A."/>
            <person name="Kautto E."/>
            <person name="Blachly J.S."/>
        </authorList>
    </citation>
    <scope>NUCLEOTIDE SEQUENCE [LARGE SCALE GENOMIC DNA]</scope>
    <source>
        <strain evidence="11">B95-8</strain>
        <tissue evidence="11">Cell line</tissue>
    </source>
</reference>